<comment type="caution">
    <text evidence="5">The sequence shown here is derived from an EMBL/GenBank/DDBJ whole genome shotgun (WGS) entry which is preliminary data.</text>
</comment>
<dbReference type="InterPro" id="IPR001895">
    <property type="entry name" value="RASGEF_cat_dom"/>
</dbReference>
<name>A0A834KC37_VESGE</name>
<dbReference type="PANTHER" id="PTHR23113">
    <property type="entry name" value="GUANINE NUCLEOTIDE EXCHANGE FACTOR"/>
    <property type="match status" value="1"/>
</dbReference>
<dbReference type="SMART" id="SM00147">
    <property type="entry name" value="RasGEF"/>
    <property type="match status" value="1"/>
</dbReference>
<evidence type="ECO:0000259" key="4">
    <source>
        <dbReference type="PROSITE" id="PS50009"/>
    </source>
</evidence>
<keyword evidence="1 2" id="KW-0344">Guanine-nucleotide releasing factor</keyword>
<reference evidence="5" key="1">
    <citation type="journal article" date="2020" name="G3 (Bethesda)">
        <title>High-Quality Assemblies for Three Invasive Social Wasps from the &lt;i&gt;Vespula&lt;/i&gt; Genus.</title>
        <authorList>
            <person name="Harrop T.W.R."/>
            <person name="Guhlin J."/>
            <person name="McLaughlin G.M."/>
            <person name="Permina E."/>
            <person name="Stockwell P."/>
            <person name="Gilligan J."/>
            <person name="Le Lec M.F."/>
            <person name="Gruber M.A.M."/>
            <person name="Quinn O."/>
            <person name="Lovegrove M."/>
            <person name="Duncan E.J."/>
            <person name="Remnant E.J."/>
            <person name="Van Eeckhoven J."/>
            <person name="Graham B."/>
            <person name="Knapp R.A."/>
            <person name="Langford K.W."/>
            <person name="Kronenberg Z."/>
            <person name="Press M.O."/>
            <person name="Eacker S.M."/>
            <person name="Wilson-Rankin E.E."/>
            <person name="Purcell J."/>
            <person name="Lester P.J."/>
            <person name="Dearden P.K."/>
        </authorList>
    </citation>
    <scope>NUCLEOTIDE SEQUENCE</scope>
    <source>
        <strain evidence="5">Linc-1</strain>
    </source>
</reference>
<protein>
    <recommendedName>
        <fullName evidence="4">Ras-GEF domain-containing protein</fullName>
    </recommendedName>
</protein>
<evidence type="ECO:0000313" key="5">
    <source>
        <dbReference type="EMBL" id="KAF7403978.1"/>
    </source>
</evidence>
<organism evidence="5 6">
    <name type="scientific">Vespula germanica</name>
    <name type="common">German yellow jacket</name>
    <name type="synonym">Paravespula germanica</name>
    <dbReference type="NCBI Taxonomy" id="30212"/>
    <lineage>
        <taxon>Eukaryota</taxon>
        <taxon>Metazoa</taxon>
        <taxon>Ecdysozoa</taxon>
        <taxon>Arthropoda</taxon>
        <taxon>Hexapoda</taxon>
        <taxon>Insecta</taxon>
        <taxon>Pterygota</taxon>
        <taxon>Neoptera</taxon>
        <taxon>Endopterygota</taxon>
        <taxon>Hymenoptera</taxon>
        <taxon>Apocrita</taxon>
        <taxon>Aculeata</taxon>
        <taxon>Vespoidea</taxon>
        <taxon>Vespidae</taxon>
        <taxon>Vespinae</taxon>
        <taxon>Vespula</taxon>
    </lineage>
</organism>
<feature type="region of interest" description="Disordered" evidence="3">
    <location>
        <begin position="82"/>
        <end position="114"/>
    </location>
</feature>
<evidence type="ECO:0000256" key="2">
    <source>
        <dbReference type="PROSITE-ProRule" id="PRU00168"/>
    </source>
</evidence>
<dbReference type="Pfam" id="PF00617">
    <property type="entry name" value="RasGEF"/>
    <property type="match status" value="1"/>
</dbReference>
<dbReference type="InterPro" id="IPR023578">
    <property type="entry name" value="Ras_GEF_dom_sf"/>
</dbReference>
<feature type="domain" description="Ras-GEF" evidence="4">
    <location>
        <begin position="47"/>
        <end position="248"/>
    </location>
</feature>
<dbReference type="GO" id="GO:0007265">
    <property type="term" value="P:Ras protein signal transduction"/>
    <property type="evidence" value="ECO:0007669"/>
    <property type="project" value="TreeGrafter"/>
</dbReference>
<dbReference type="GO" id="GO:0005085">
    <property type="term" value="F:guanyl-nucleotide exchange factor activity"/>
    <property type="evidence" value="ECO:0007669"/>
    <property type="project" value="UniProtKB-KW"/>
</dbReference>
<dbReference type="PANTHER" id="PTHR23113:SF368">
    <property type="entry name" value="CELL DIVISION CONTROL PROTEIN 25"/>
    <property type="match status" value="1"/>
</dbReference>
<dbReference type="InterPro" id="IPR036964">
    <property type="entry name" value="RASGEF_cat_dom_sf"/>
</dbReference>
<sequence>MELNVVTLDIPVDRSCAIFATELEKRPQPQLPRSSEELEDLHKLLHFPEEVALRLTEIEYQLFYQVPPNEYLKHVSQDPIALQKSAARPPPSPSRSCSSPSTANSSTQTEEESSWPGVTVFSSVQTLINRFNEVNSWVTHAITSGATVEERQAVLSCLLRVALTCWNTGNFNSAMEIIAGLKSNKLKPFWPSVSEPIPVLEYLASALLSSEYEHALARALAMPECPVVPFFGAFLRELRGVIATEYKD</sequence>
<proteinExistence type="predicted"/>
<dbReference type="AlphaFoldDB" id="A0A834KC37"/>
<accession>A0A834KC37</accession>
<evidence type="ECO:0000313" key="6">
    <source>
        <dbReference type="Proteomes" id="UP000617340"/>
    </source>
</evidence>
<dbReference type="Proteomes" id="UP000617340">
    <property type="component" value="Unassembled WGS sequence"/>
</dbReference>
<evidence type="ECO:0000256" key="1">
    <source>
        <dbReference type="ARBA" id="ARBA00022658"/>
    </source>
</evidence>
<gene>
    <name evidence="5" type="ORF">HZH68_006772</name>
</gene>
<dbReference type="EMBL" id="JACSDZ010000005">
    <property type="protein sequence ID" value="KAF7403978.1"/>
    <property type="molecule type" value="Genomic_DNA"/>
</dbReference>
<keyword evidence="6" id="KW-1185">Reference proteome</keyword>
<dbReference type="SUPFAM" id="SSF48366">
    <property type="entry name" value="Ras GEF"/>
    <property type="match status" value="1"/>
</dbReference>
<dbReference type="PROSITE" id="PS50009">
    <property type="entry name" value="RASGEF_CAT"/>
    <property type="match status" value="1"/>
</dbReference>
<dbReference type="GO" id="GO:0005886">
    <property type="term" value="C:plasma membrane"/>
    <property type="evidence" value="ECO:0007669"/>
    <property type="project" value="TreeGrafter"/>
</dbReference>
<feature type="compositionally biased region" description="Low complexity" evidence="3">
    <location>
        <begin position="94"/>
        <end position="107"/>
    </location>
</feature>
<dbReference type="Gene3D" id="1.10.840.10">
    <property type="entry name" value="Ras guanine-nucleotide exchange factors catalytic domain"/>
    <property type="match status" value="1"/>
</dbReference>
<dbReference type="InterPro" id="IPR008937">
    <property type="entry name" value="Ras-like_GEF"/>
</dbReference>
<evidence type="ECO:0000256" key="3">
    <source>
        <dbReference type="SAM" id="MobiDB-lite"/>
    </source>
</evidence>